<protein>
    <recommendedName>
        <fullName evidence="3">Polysaccharide deacetylase</fullName>
    </recommendedName>
</protein>
<dbReference type="STRING" id="74348.SAMN04488523_101332"/>
<dbReference type="GO" id="GO:0005975">
    <property type="term" value="P:carbohydrate metabolic process"/>
    <property type="evidence" value="ECO:0007669"/>
    <property type="project" value="InterPro"/>
</dbReference>
<dbReference type="EMBL" id="FOMW01000001">
    <property type="protein sequence ID" value="SFD55653.1"/>
    <property type="molecule type" value="Genomic_DNA"/>
</dbReference>
<name>A0A1I1TGV8_9RHOB</name>
<dbReference type="InterPro" id="IPR011330">
    <property type="entry name" value="Glyco_hydro/deAcase_b/a-brl"/>
</dbReference>
<sequence length="253" mass="27674">MRFDFTPLTAELSQWRSENCPLPIWWRDDDATEDTAALQQLLALAERTALPVHLAVIPQGATQGLSRVCTENPHVVPVVHGWAHKNNAPEGEKKAEFGHLREDAELEARSALTHLKSLFGPSLLAMFVPPWNRIHPSVTADLAPQGYIAVSTYTPRSSRMAAPDLVQINTHLDPIFWKGGGGLVDPDAQITALVTQLKDRRAGRIDATEPLGLLTHHLVHDAAIWAFSEALVKTLLDGGAVPCNLRDLAPNLP</sequence>
<proteinExistence type="predicted"/>
<evidence type="ECO:0008006" key="3">
    <source>
        <dbReference type="Google" id="ProtNLM"/>
    </source>
</evidence>
<dbReference type="AlphaFoldDB" id="A0A1I1TGV8"/>
<dbReference type="SUPFAM" id="SSF88713">
    <property type="entry name" value="Glycoside hydrolase/deacetylase"/>
    <property type="match status" value="1"/>
</dbReference>
<accession>A0A1I1TGV8</accession>
<evidence type="ECO:0000313" key="1">
    <source>
        <dbReference type="EMBL" id="SFD55653.1"/>
    </source>
</evidence>
<keyword evidence="2" id="KW-1185">Reference proteome</keyword>
<dbReference type="Proteomes" id="UP000198977">
    <property type="component" value="Unassembled WGS sequence"/>
</dbReference>
<dbReference type="OrthoDB" id="6086702at2"/>
<organism evidence="1 2">
    <name type="scientific">Sulfitobacter brevis</name>
    <dbReference type="NCBI Taxonomy" id="74348"/>
    <lineage>
        <taxon>Bacteria</taxon>
        <taxon>Pseudomonadati</taxon>
        <taxon>Pseudomonadota</taxon>
        <taxon>Alphaproteobacteria</taxon>
        <taxon>Rhodobacterales</taxon>
        <taxon>Roseobacteraceae</taxon>
        <taxon>Sulfitobacter</taxon>
    </lineage>
</organism>
<dbReference type="RefSeq" id="WP_093922066.1">
    <property type="nucleotide sequence ID" value="NZ_FOMW01000001.1"/>
</dbReference>
<evidence type="ECO:0000313" key="2">
    <source>
        <dbReference type="Proteomes" id="UP000198977"/>
    </source>
</evidence>
<reference evidence="2" key="1">
    <citation type="submission" date="2016-10" db="EMBL/GenBank/DDBJ databases">
        <authorList>
            <person name="Varghese N."/>
            <person name="Submissions S."/>
        </authorList>
    </citation>
    <scope>NUCLEOTIDE SEQUENCE [LARGE SCALE GENOMIC DNA]</scope>
    <source>
        <strain evidence="2">DSM 11443</strain>
    </source>
</reference>
<gene>
    <name evidence="1" type="ORF">SAMN04488523_101332</name>
</gene>